<dbReference type="PANTHER" id="PTHR47138">
    <property type="entry name" value="PERILIPIN-1"/>
    <property type="match status" value="1"/>
</dbReference>
<dbReference type="SUPFAM" id="SSF109775">
    <property type="entry name" value="Mannose-6-phosphate receptor binding protein 1 (Tip47), C-terminal domain"/>
    <property type="match status" value="1"/>
</dbReference>
<keyword evidence="6" id="KW-1185">Reference proteome</keyword>
<evidence type="ECO:0000313" key="5">
    <source>
        <dbReference type="EMBL" id="GAB0194182.1"/>
    </source>
</evidence>
<gene>
    <name evidence="5" type="ORF">GRJ2_001883500</name>
</gene>
<dbReference type="GO" id="GO:0005811">
    <property type="term" value="C:lipid droplet"/>
    <property type="evidence" value="ECO:0007669"/>
    <property type="project" value="UniProtKB-SubCell"/>
</dbReference>
<evidence type="ECO:0000256" key="3">
    <source>
        <dbReference type="ARBA" id="ARBA00022677"/>
    </source>
</evidence>
<evidence type="ECO:0000313" key="6">
    <source>
        <dbReference type="Proteomes" id="UP001623348"/>
    </source>
</evidence>
<comment type="similarity">
    <text evidence="2">Belongs to the perilipin family.</text>
</comment>
<dbReference type="AlphaFoldDB" id="A0ABC9XAV7"/>
<evidence type="ECO:0000256" key="2">
    <source>
        <dbReference type="ARBA" id="ARBA00006311"/>
    </source>
</evidence>
<dbReference type="Proteomes" id="UP001623348">
    <property type="component" value="Unassembled WGS sequence"/>
</dbReference>
<feature type="region of interest" description="Disordered" evidence="4">
    <location>
        <begin position="547"/>
        <end position="576"/>
    </location>
</feature>
<dbReference type="Pfam" id="PF03036">
    <property type="entry name" value="Perilipin"/>
    <property type="match status" value="1"/>
</dbReference>
<dbReference type="InterPro" id="IPR004279">
    <property type="entry name" value="Perilipin"/>
</dbReference>
<feature type="region of interest" description="Disordered" evidence="4">
    <location>
        <begin position="427"/>
        <end position="469"/>
    </location>
</feature>
<dbReference type="EMBL" id="BAAFJT010000010">
    <property type="protein sequence ID" value="GAB0194182.1"/>
    <property type="molecule type" value="Genomic_DNA"/>
</dbReference>
<evidence type="ECO:0000256" key="4">
    <source>
        <dbReference type="SAM" id="MobiDB-lite"/>
    </source>
</evidence>
<name>A0ABC9XAV7_GRUJA</name>
<dbReference type="GO" id="GO:0005778">
    <property type="term" value="C:peroxisomal membrane"/>
    <property type="evidence" value="ECO:0007669"/>
    <property type="project" value="UniProtKB-SubCell"/>
</dbReference>
<protein>
    <submittedName>
        <fullName evidence="5">Perilipin-1</fullName>
    </submittedName>
</protein>
<accession>A0ABC9XAV7</accession>
<sequence>MEGFVDFTNRSQGRDQLFRVQTGQHASNLTRALYFVCDAVLWLKSVGLQPDIDKPKWRNWATKCYYFSILMNLARDGYEISWRLEQAVQEEKTKENSFCDKHNQKLNCVKCDGLHGFLLLFQILKRHPPLLLDLVKNLCNLSGPLDTLGIYKTNPGVIGFCGILSSLENVLQRVLQLPVVSSTCESLQRTYASTKEAHPLMASVCEVYERGVQGASTLAMWSMEPVVRRLEPQFAVANNLACRGLDHLEEKIPALQYPVDKLASELKDTISSPLQSAKSTIGNSMDKIMELAAEGYEATKNTVETTARYTRRNSVSQMAAAGVDTALGGLEKLMEYLLPEEDEEADQKPKETRGSAVKVSQQQPSTPSAPSTLGRIGTLVSTVSHRAYQQTTQSLQRAKAKGQELATWIPILGNLAKPSVPEVPRIHGDGQSTEVGWLSRRQSKVPEQKQEKAGKKDNHHTKEAADGPGLVGSVAHNLQTACASGISSVKKVPAVAWDAAEGLILFTPRRLSKAMETVDALGGTLVSAPKHLLGTLYSYVPSVKEEEAARGSKPSPETEQKEEDAKPATPSAEEKSHLRGDWRLYRGHHPLSFLGLEDPLFLRHNLYRSPAFEPECPLPRKSAFTPYNRRVSEGSYRFSPEAMYSRAYYANLYSPAFKKD</sequence>
<evidence type="ECO:0000256" key="1">
    <source>
        <dbReference type="ARBA" id="ARBA00004502"/>
    </source>
</evidence>
<feature type="compositionally biased region" description="Low complexity" evidence="4">
    <location>
        <begin position="360"/>
        <end position="372"/>
    </location>
</feature>
<feature type="compositionally biased region" description="Basic and acidic residues" evidence="4">
    <location>
        <begin position="444"/>
        <end position="465"/>
    </location>
</feature>
<reference evidence="5 6" key="1">
    <citation type="submission" date="2024-06" db="EMBL/GenBank/DDBJ databases">
        <title>The draft genome of Grus japonensis, version 3.</title>
        <authorList>
            <person name="Nabeshima K."/>
            <person name="Suzuki S."/>
            <person name="Onuma M."/>
        </authorList>
    </citation>
    <scope>NUCLEOTIDE SEQUENCE [LARGE SCALE GENOMIC DNA]</scope>
    <source>
        <strain evidence="5 6">451A</strain>
    </source>
</reference>
<proteinExistence type="inferred from homology"/>
<feature type="region of interest" description="Disordered" evidence="4">
    <location>
        <begin position="341"/>
        <end position="374"/>
    </location>
</feature>
<keyword evidence="3" id="KW-0551">Lipid droplet</keyword>
<dbReference type="PANTHER" id="PTHR47138:SF1">
    <property type="entry name" value="PERILIPIN-1"/>
    <property type="match status" value="1"/>
</dbReference>
<dbReference type="InterPro" id="IPR042998">
    <property type="entry name" value="PLIN1"/>
</dbReference>
<comment type="subcellular location">
    <subcellularLocation>
        <location evidence="1">Lipid droplet</location>
    </subcellularLocation>
</comment>
<comment type="caution">
    <text evidence="5">The sequence shown here is derived from an EMBL/GenBank/DDBJ whole genome shotgun (WGS) entry which is preliminary data.</text>
</comment>
<organism evidence="5 6">
    <name type="scientific">Grus japonensis</name>
    <name type="common">Japanese crane</name>
    <name type="synonym">Red-crowned crane</name>
    <dbReference type="NCBI Taxonomy" id="30415"/>
    <lineage>
        <taxon>Eukaryota</taxon>
        <taxon>Metazoa</taxon>
        <taxon>Chordata</taxon>
        <taxon>Craniata</taxon>
        <taxon>Vertebrata</taxon>
        <taxon>Euteleostomi</taxon>
        <taxon>Archelosauria</taxon>
        <taxon>Archosauria</taxon>
        <taxon>Dinosauria</taxon>
        <taxon>Saurischia</taxon>
        <taxon>Theropoda</taxon>
        <taxon>Coelurosauria</taxon>
        <taxon>Aves</taxon>
        <taxon>Neognathae</taxon>
        <taxon>Neoaves</taxon>
        <taxon>Gruiformes</taxon>
        <taxon>Gruidae</taxon>
        <taxon>Grus</taxon>
    </lineage>
</organism>